<dbReference type="PROSITE" id="PS51123">
    <property type="entry name" value="OMPA_2"/>
    <property type="match status" value="1"/>
</dbReference>
<dbReference type="PRINTS" id="PR01021">
    <property type="entry name" value="OMPADOMAIN"/>
</dbReference>
<feature type="transmembrane region" description="Helical" evidence="6">
    <location>
        <begin position="5"/>
        <end position="23"/>
    </location>
</feature>
<dbReference type="PANTHER" id="PTHR30329:SF21">
    <property type="entry name" value="LIPOPROTEIN YIAD-RELATED"/>
    <property type="match status" value="1"/>
</dbReference>
<dbReference type="SUPFAM" id="SSF103088">
    <property type="entry name" value="OmpA-like"/>
    <property type="match status" value="2"/>
</dbReference>
<dbReference type="AlphaFoldDB" id="A0A7X2ZXG6"/>
<evidence type="ECO:0000256" key="1">
    <source>
        <dbReference type="ARBA" id="ARBA00004442"/>
    </source>
</evidence>
<feature type="region of interest" description="Disordered" evidence="5">
    <location>
        <begin position="274"/>
        <end position="306"/>
    </location>
</feature>
<keyword evidence="9" id="KW-1185">Reference proteome</keyword>
<dbReference type="PANTHER" id="PTHR30329">
    <property type="entry name" value="STATOR ELEMENT OF FLAGELLAR MOTOR COMPLEX"/>
    <property type="match status" value="1"/>
</dbReference>
<evidence type="ECO:0000259" key="7">
    <source>
        <dbReference type="PROSITE" id="PS51123"/>
    </source>
</evidence>
<keyword evidence="3" id="KW-0998">Cell outer membrane</keyword>
<comment type="caution">
    <text evidence="8">The sequence shown here is derived from an EMBL/GenBank/DDBJ whole genome shotgun (WGS) entry which is preliminary data.</text>
</comment>
<dbReference type="Gene3D" id="3.30.1330.60">
    <property type="entry name" value="OmpA-like domain"/>
    <property type="match status" value="2"/>
</dbReference>
<reference evidence="8 9" key="1">
    <citation type="journal article" date="2019" name="Mar. Drugs">
        <title>Comparative Genomics and CAZyme Genome Repertoires of Marine Zobellia amurskyensis KMM 3526(T) and Zobellia laminariae KMM 3676(T).</title>
        <authorList>
            <person name="Chernysheva N."/>
            <person name="Bystritskaya E."/>
            <person name="Stenkova A."/>
            <person name="Golovkin I."/>
            <person name="Nedashkovskaya O."/>
            <person name="Isaeva M."/>
        </authorList>
    </citation>
    <scope>NUCLEOTIDE SEQUENCE [LARGE SCALE GENOMIC DNA]</scope>
    <source>
        <strain evidence="8 9">KMM 3526</strain>
    </source>
</reference>
<evidence type="ECO:0000313" key="9">
    <source>
        <dbReference type="Proteomes" id="UP000540519"/>
    </source>
</evidence>
<dbReference type="PRINTS" id="PR01023">
    <property type="entry name" value="NAFLGMOTY"/>
</dbReference>
<dbReference type="Proteomes" id="UP000540519">
    <property type="component" value="Unassembled WGS sequence"/>
</dbReference>
<sequence length="306" mass="34102">MKKTTLYLLGIIITILVGTYFYLSCCSYCGTIAQVEEPMEQIEPAPAPILLKTTSYPFALSDGDFSYSTQDNFNFTTSSFNYLEPLSDNVRNGILPGLKNHLMTNTNKIINITGYYTSNEKNNSAFPNLGLARANAVKNYFVSQEIPSSQINTSGKLMDDMVPDNDIYHGPVGYTIEEVSADAEDEIKALYDKITANPLILYFDTAQASINPTETQRQKIADITHYLDKVEKAKCQIVGYTDSQGSRKTNMRLGQERADFAKAYLMQNGIAEEKIKTDSKGPKEPIASNDTEEGRAKNRRTVITIK</sequence>
<keyword evidence="2 4" id="KW-0472">Membrane</keyword>
<proteinExistence type="predicted"/>
<evidence type="ECO:0000256" key="6">
    <source>
        <dbReference type="SAM" id="Phobius"/>
    </source>
</evidence>
<gene>
    <name evidence="8" type="ORF">D9O36_20175</name>
</gene>
<dbReference type="CDD" id="cd07185">
    <property type="entry name" value="OmpA_C-like"/>
    <property type="match status" value="1"/>
</dbReference>
<dbReference type="InterPro" id="IPR036737">
    <property type="entry name" value="OmpA-like_sf"/>
</dbReference>
<evidence type="ECO:0000313" key="8">
    <source>
        <dbReference type="EMBL" id="MUH38171.1"/>
    </source>
</evidence>
<feature type="compositionally biased region" description="Basic and acidic residues" evidence="5">
    <location>
        <begin position="274"/>
        <end position="283"/>
    </location>
</feature>
<evidence type="ECO:0000256" key="4">
    <source>
        <dbReference type="PROSITE-ProRule" id="PRU00473"/>
    </source>
</evidence>
<keyword evidence="6" id="KW-1133">Transmembrane helix</keyword>
<dbReference type="OrthoDB" id="9763897at2"/>
<evidence type="ECO:0000256" key="3">
    <source>
        <dbReference type="ARBA" id="ARBA00023237"/>
    </source>
</evidence>
<feature type="domain" description="OmpA-like" evidence="7">
    <location>
        <begin position="190"/>
        <end position="306"/>
    </location>
</feature>
<dbReference type="InterPro" id="IPR006665">
    <property type="entry name" value="OmpA-like"/>
</dbReference>
<accession>A0A7X2ZXG6</accession>
<dbReference type="InterPro" id="IPR006664">
    <property type="entry name" value="OMP_bac"/>
</dbReference>
<dbReference type="Pfam" id="PF00691">
    <property type="entry name" value="OmpA"/>
    <property type="match status" value="2"/>
</dbReference>
<organism evidence="8 9">
    <name type="scientific">Zobellia amurskyensis</name>
    <dbReference type="NCBI Taxonomy" id="248905"/>
    <lineage>
        <taxon>Bacteria</taxon>
        <taxon>Pseudomonadati</taxon>
        <taxon>Bacteroidota</taxon>
        <taxon>Flavobacteriia</taxon>
        <taxon>Flavobacteriales</taxon>
        <taxon>Flavobacteriaceae</taxon>
        <taxon>Zobellia</taxon>
    </lineage>
</organism>
<protein>
    <submittedName>
        <fullName evidence="8">Cell envelope biogenesis protein OmpA</fullName>
    </submittedName>
</protein>
<name>A0A7X2ZXG6_9FLAO</name>
<evidence type="ECO:0000256" key="5">
    <source>
        <dbReference type="SAM" id="MobiDB-lite"/>
    </source>
</evidence>
<dbReference type="InterPro" id="IPR050330">
    <property type="entry name" value="Bact_OuterMem_StrucFunc"/>
</dbReference>
<dbReference type="EMBL" id="RCNR01000070">
    <property type="protein sequence ID" value="MUH38171.1"/>
    <property type="molecule type" value="Genomic_DNA"/>
</dbReference>
<comment type="subcellular location">
    <subcellularLocation>
        <location evidence="1">Cell outer membrane</location>
    </subcellularLocation>
</comment>
<keyword evidence="6" id="KW-0812">Transmembrane</keyword>
<dbReference type="RefSeq" id="WP_155601250.1">
    <property type="nucleotide sequence ID" value="NZ_RCNR01000070.1"/>
</dbReference>
<dbReference type="GO" id="GO:0009279">
    <property type="term" value="C:cell outer membrane"/>
    <property type="evidence" value="ECO:0007669"/>
    <property type="project" value="UniProtKB-SubCell"/>
</dbReference>
<evidence type="ECO:0000256" key="2">
    <source>
        <dbReference type="ARBA" id="ARBA00023136"/>
    </source>
</evidence>